<evidence type="ECO:0000313" key="3">
    <source>
        <dbReference type="EMBL" id="KAK9528456.1"/>
    </source>
</evidence>
<comment type="caution">
    <text evidence="3">The sequence shown here is derived from an EMBL/GenBank/DDBJ whole genome shotgun (WGS) entry which is preliminary data.</text>
</comment>
<evidence type="ECO:0000259" key="2">
    <source>
        <dbReference type="Pfam" id="PF17921"/>
    </source>
</evidence>
<reference evidence="3 4" key="1">
    <citation type="journal article" date="2024" name="Genome Biol. Evol.">
        <title>Chromosome-level genome assembly of the viviparous eelpout Zoarces viviparus.</title>
        <authorList>
            <person name="Fuhrmann N."/>
            <person name="Brasseur M.V."/>
            <person name="Bakowski C.E."/>
            <person name="Podsiadlowski L."/>
            <person name="Prost S."/>
            <person name="Krehenwinkel H."/>
            <person name="Mayer C."/>
        </authorList>
    </citation>
    <scope>NUCLEOTIDE SEQUENCE [LARGE SCALE GENOMIC DNA]</scope>
    <source>
        <strain evidence="3">NO-MEL_2022_Ind0_liver</strain>
    </source>
</reference>
<evidence type="ECO:0000256" key="1">
    <source>
        <dbReference type="ARBA" id="ARBA00039658"/>
    </source>
</evidence>
<organism evidence="3 4">
    <name type="scientific">Zoarces viviparus</name>
    <name type="common">Viviparous eelpout</name>
    <name type="synonym">Blennius viviparus</name>
    <dbReference type="NCBI Taxonomy" id="48416"/>
    <lineage>
        <taxon>Eukaryota</taxon>
        <taxon>Metazoa</taxon>
        <taxon>Chordata</taxon>
        <taxon>Craniata</taxon>
        <taxon>Vertebrata</taxon>
        <taxon>Euteleostomi</taxon>
        <taxon>Actinopterygii</taxon>
        <taxon>Neopterygii</taxon>
        <taxon>Teleostei</taxon>
        <taxon>Neoteleostei</taxon>
        <taxon>Acanthomorphata</taxon>
        <taxon>Eupercaria</taxon>
        <taxon>Perciformes</taxon>
        <taxon>Cottioidei</taxon>
        <taxon>Zoarcales</taxon>
        <taxon>Zoarcidae</taxon>
        <taxon>Zoarcinae</taxon>
        <taxon>Zoarces</taxon>
    </lineage>
</organism>
<name>A0AAW1F0X5_ZOAVI</name>
<evidence type="ECO:0000313" key="4">
    <source>
        <dbReference type="Proteomes" id="UP001488805"/>
    </source>
</evidence>
<dbReference type="InterPro" id="IPR041588">
    <property type="entry name" value="Integrase_H2C2"/>
</dbReference>
<dbReference type="Proteomes" id="UP001488805">
    <property type="component" value="Unassembled WGS sequence"/>
</dbReference>
<dbReference type="EMBL" id="JBCEZU010000111">
    <property type="protein sequence ID" value="KAK9528456.1"/>
    <property type="molecule type" value="Genomic_DNA"/>
</dbReference>
<dbReference type="Pfam" id="PF17921">
    <property type="entry name" value="Integrase_H2C2"/>
    <property type="match status" value="1"/>
</dbReference>
<keyword evidence="4" id="KW-1185">Reference proteome</keyword>
<dbReference type="Gene3D" id="1.10.340.70">
    <property type="match status" value="1"/>
</dbReference>
<protein>
    <recommendedName>
        <fullName evidence="1">Gypsy retrotransposon integrase-like protein 1</fullName>
    </recommendedName>
</protein>
<proteinExistence type="predicted"/>
<sequence length="90" mass="10210">MRSGNSYLRLPWCCSNNGDRLVDQNGVLCRRIFRPDGAVATFQLLLPAVLKNEVLTGVHQEHGHQGVERTLELLRARCYWPGMSSEVADW</sequence>
<gene>
    <name evidence="3" type="ORF">VZT92_012615</name>
</gene>
<dbReference type="AlphaFoldDB" id="A0AAW1F0X5"/>
<dbReference type="FunFam" id="1.10.340.70:FF:000001">
    <property type="entry name" value="Retrovirus-related Pol polyprotein from transposon gypsy-like Protein"/>
    <property type="match status" value="1"/>
</dbReference>
<accession>A0AAW1F0X5</accession>
<feature type="domain" description="Integrase zinc-binding" evidence="2">
    <location>
        <begin position="47"/>
        <end position="90"/>
    </location>
</feature>